<dbReference type="Proteomes" id="UP000677228">
    <property type="component" value="Unassembled WGS sequence"/>
</dbReference>
<dbReference type="Proteomes" id="UP000682733">
    <property type="component" value="Unassembled WGS sequence"/>
</dbReference>
<name>A0A8S2FE88_9BILA</name>
<accession>A0A8S2FE88</accession>
<dbReference type="EMBL" id="CAJOBA010050849">
    <property type="protein sequence ID" value="CAF4238808.1"/>
    <property type="molecule type" value="Genomic_DNA"/>
</dbReference>
<dbReference type="AlphaFoldDB" id="A0A8S2FE88"/>
<evidence type="ECO:0000313" key="3">
    <source>
        <dbReference type="Proteomes" id="UP000677228"/>
    </source>
</evidence>
<evidence type="ECO:0000313" key="1">
    <source>
        <dbReference type="EMBL" id="CAF1442661.1"/>
    </source>
</evidence>
<organism evidence="1 3">
    <name type="scientific">Didymodactylos carnosus</name>
    <dbReference type="NCBI Taxonomy" id="1234261"/>
    <lineage>
        <taxon>Eukaryota</taxon>
        <taxon>Metazoa</taxon>
        <taxon>Spiralia</taxon>
        <taxon>Gnathifera</taxon>
        <taxon>Rotifera</taxon>
        <taxon>Eurotatoria</taxon>
        <taxon>Bdelloidea</taxon>
        <taxon>Philodinida</taxon>
        <taxon>Philodinidae</taxon>
        <taxon>Didymodactylos</taxon>
    </lineage>
</organism>
<proteinExistence type="predicted"/>
<comment type="caution">
    <text evidence="1">The sequence shown here is derived from an EMBL/GenBank/DDBJ whole genome shotgun (WGS) entry which is preliminary data.</text>
</comment>
<feature type="non-terminal residue" evidence="1">
    <location>
        <position position="1"/>
    </location>
</feature>
<reference evidence="1" key="1">
    <citation type="submission" date="2021-02" db="EMBL/GenBank/DDBJ databases">
        <authorList>
            <person name="Nowell W R."/>
        </authorList>
    </citation>
    <scope>NUCLEOTIDE SEQUENCE</scope>
</reference>
<dbReference type="EMBL" id="CAJNOK010029030">
    <property type="protein sequence ID" value="CAF1442661.1"/>
    <property type="molecule type" value="Genomic_DNA"/>
</dbReference>
<gene>
    <name evidence="1" type="ORF">OVA965_LOCUS34506</name>
    <name evidence="2" type="ORF">TMI583_LOCUS35432</name>
</gene>
<protein>
    <submittedName>
        <fullName evidence="1">Uncharacterized protein</fullName>
    </submittedName>
</protein>
<sequence length="64" mass="7437">SGIAGTYSSIAETYEIGFQDYDNALEHYKKVLNKYENATLPEDEVDIIDTRRAVDRVMRWLHQS</sequence>
<evidence type="ECO:0000313" key="2">
    <source>
        <dbReference type="EMBL" id="CAF4238808.1"/>
    </source>
</evidence>